<protein>
    <submittedName>
        <fullName evidence="2">ATPase AAA</fullName>
    </submittedName>
</protein>
<dbReference type="eggNOG" id="COG0464">
    <property type="taxonomic scope" value="Bacteria"/>
</dbReference>
<evidence type="ECO:0000313" key="3">
    <source>
        <dbReference type="Proteomes" id="UP000028607"/>
    </source>
</evidence>
<dbReference type="GO" id="GO:0005524">
    <property type="term" value="F:ATP binding"/>
    <property type="evidence" value="ECO:0007669"/>
    <property type="project" value="InterPro"/>
</dbReference>
<dbReference type="AlphaFoldDB" id="A0A085TT01"/>
<evidence type="ECO:0000259" key="1">
    <source>
        <dbReference type="SMART" id="SM00382"/>
    </source>
</evidence>
<dbReference type="CDD" id="cd19481">
    <property type="entry name" value="RecA-like_protease"/>
    <property type="match status" value="1"/>
</dbReference>
<feature type="domain" description="AAA+ ATPase" evidence="1">
    <location>
        <begin position="70"/>
        <end position="199"/>
    </location>
</feature>
<dbReference type="STRING" id="1317124.DW2_16510"/>
<dbReference type="InterPro" id="IPR027417">
    <property type="entry name" value="P-loop_NTPase"/>
</dbReference>
<evidence type="ECO:0000313" key="2">
    <source>
        <dbReference type="EMBL" id="KFE33848.1"/>
    </source>
</evidence>
<reference evidence="2 3" key="2">
    <citation type="journal article" date="2015" name="Antonie Van Leeuwenhoek">
        <title>Thioclava indica sp. nov., isolated from surface seawater of the Indian Ocean.</title>
        <authorList>
            <person name="Liu Y."/>
            <person name="Lai Q."/>
            <person name="Du J."/>
            <person name="Xu H."/>
            <person name="Jiang L."/>
            <person name="Shao Z."/>
        </authorList>
    </citation>
    <scope>NUCLEOTIDE SEQUENCE [LARGE SCALE GENOMIC DNA]</scope>
    <source>
        <strain evidence="2 3">13D2W-2</strain>
    </source>
</reference>
<dbReference type="SMART" id="SM00382">
    <property type="entry name" value="AAA"/>
    <property type="match status" value="1"/>
</dbReference>
<dbReference type="InterPro" id="IPR003959">
    <property type="entry name" value="ATPase_AAA_core"/>
</dbReference>
<dbReference type="InterPro" id="IPR050168">
    <property type="entry name" value="AAA_ATPase_domain"/>
</dbReference>
<gene>
    <name evidence="2" type="ORF">DW2_16510</name>
</gene>
<dbReference type="Proteomes" id="UP000028607">
    <property type="component" value="Unassembled WGS sequence"/>
</dbReference>
<sequence length="281" mass="30295">MAGALEVSQLTDGGESDLDVAIGAADKALRGGHSKPLGIEQAHAFDQALIDTDLDVNRLIEQLSRADATRNISFCFSGPSGTGKSALARHLAEVMGLPVIQKRASDLLSMFVGGSEKAIASAFSQARDEGAFLIFDEADSLLANRAFAARSWEVSQVNEMLTWMESHPLPFACTTNLADHLDPATRRRFTINAELRPLSAMQLGIAFRKFFEVGPPAALFDLEGLTPGDLAAIARRCCLLGEQDTSAILEALVDEAQTKENGGIRAGFRPTFEKSDWDTKR</sequence>
<comment type="caution">
    <text evidence="2">The sequence shown here is derived from an EMBL/GenBank/DDBJ whole genome shotgun (WGS) entry which is preliminary data.</text>
</comment>
<name>A0A085TT01_9RHOB</name>
<dbReference type="PANTHER" id="PTHR23077">
    <property type="entry name" value="AAA-FAMILY ATPASE"/>
    <property type="match status" value="1"/>
</dbReference>
<dbReference type="Gene3D" id="3.40.50.300">
    <property type="entry name" value="P-loop containing nucleotide triphosphate hydrolases"/>
    <property type="match status" value="1"/>
</dbReference>
<dbReference type="GO" id="GO:0016887">
    <property type="term" value="F:ATP hydrolysis activity"/>
    <property type="evidence" value="ECO:0007669"/>
    <property type="project" value="InterPro"/>
</dbReference>
<dbReference type="EMBL" id="AQRC01000015">
    <property type="protein sequence ID" value="KFE33848.1"/>
    <property type="molecule type" value="Genomic_DNA"/>
</dbReference>
<proteinExistence type="predicted"/>
<dbReference type="PATRIC" id="fig|1317124.6.peg.3321"/>
<dbReference type="SUPFAM" id="SSF52540">
    <property type="entry name" value="P-loop containing nucleoside triphosphate hydrolases"/>
    <property type="match status" value="1"/>
</dbReference>
<reference evidence="3" key="1">
    <citation type="submission" date="2013-04" db="EMBL/GenBank/DDBJ databases">
        <title>Thioclava sp. 13D2W-2 Genome Sequencing.</title>
        <authorList>
            <person name="Lai Q."/>
            <person name="Li G."/>
            <person name="Shao Z."/>
        </authorList>
    </citation>
    <scope>NUCLEOTIDE SEQUENCE [LARGE SCALE GENOMIC DNA]</scope>
    <source>
        <strain evidence="3">13D2W-2</strain>
    </source>
</reference>
<organism evidence="2 3">
    <name type="scientific">Thioclava atlantica</name>
    <dbReference type="NCBI Taxonomy" id="1317124"/>
    <lineage>
        <taxon>Bacteria</taxon>
        <taxon>Pseudomonadati</taxon>
        <taxon>Pseudomonadota</taxon>
        <taxon>Alphaproteobacteria</taxon>
        <taxon>Rhodobacterales</taxon>
        <taxon>Paracoccaceae</taxon>
        <taxon>Thioclava</taxon>
    </lineage>
</organism>
<dbReference type="InterPro" id="IPR003593">
    <property type="entry name" value="AAA+_ATPase"/>
</dbReference>
<keyword evidence="3" id="KW-1185">Reference proteome</keyword>
<dbReference type="Pfam" id="PF00004">
    <property type="entry name" value="AAA"/>
    <property type="match status" value="1"/>
</dbReference>
<accession>A0A085TT01</accession>